<keyword evidence="2" id="KW-1185">Reference proteome</keyword>
<protein>
    <submittedName>
        <fullName evidence="1">Uncharacterized protein</fullName>
    </submittedName>
</protein>
<evidence type="ECO:0000313" key="1">
    <source>
        <dbReference type="EMBL" id="MDQ9170833.1"/>
    </source>
</evidence>
<dbReference type="Proteomes" id="UP001225596">
    <property type="component" value="Unassembled WGS sequence"/>
</dbReference>
<comment type="caution">
    <text evidence="1">The sequence shown here is derived from an EMBL/GenBank/DDBJ whole genome shotgun (WGS) entry which is preliminary data.</text>
</comment>
<dbReference type="EMBL" id="JAUYVH010000005">
    <property type="protein sequence ID" value="MDQ9170833.1"/>
    <property type="molecule type" value="Genomic_DNA"/>
</dbReference>
<sequence length="98" mass="11190">MQSKVRPGCGAHHAALRRAYGLQKNNHIGICMRSSVRICLPVIKHDLLQTFEHFLLLLCMKKYLQLILEFPLCCIVTWVFVPSNPLNCSFTAAENSYK</sequence>
<reference evidence="1 2" key="1">
    <citation type="submission" date="2023-08" db="EMBL/GenBank/DDBJ databases">
        <title>Oxalobacteraceae gen .nov., isolated from river sludge outside the plant.</title>
        <authorList>
            <person name="Zhao S.Y."/>
        </authorList>
    </citation>
    <scope>NUCLEOTIDE SEQUENCE [LARGE SCALE GENOMIC DNA]</scope>
    <source>
        <strain evidence="1 2">R-40</strain>
    </source>
</reference>
<accession>A0ABU1BP93</accession>
<name>A0ABU1BP93_9BURK</name>
<proteinExistence type="predicted"/>
<gene>
    <name evidence="1" type="ORF">Q8A64_10470</name>
</gene>
<dbReference type="RefSeq" id="WP_338436766.1">
    <property type="nucleotide sequence ID" value="NZ_JAUYVH010000005.1"/>
</dbReference>
<organism evidence="1 2">
    <name type="scientific">Keguizhuia sedimenti</name>
    <dbReference type="NCBI Taxonomy" id="3064264"/>
    <lineage>
        <taxon>Bacteria</taxon>
        <taxon>Pseudomonadati</taxon>
        <taxon>Pseudomonadota</taxon>
        <taxon>Betaproteobacteria</taxon>
        <taxon>Burkholderiales</taxon>
        <taxon>Oxalobacteraceae</taxon>
        <taxon>Keguizhuia</taxon>
    </lineage>
</organism>
<evidence type="ECO:0000313" key="2">
    <source>
        <dbReference type="Proteomes" id="UP001225596"/>
    </source>
</evidence>